<gene>
    <name evidence="5" type="ORF">SAMN04487968_10946</name>
</gene>
<dbReference type="EMBL" id="FOLB01000009">
    <property type="protein sequence ID" value="SFC65204.1"/>
    <property type="molecule type" value="Genomic_DNA"/>
</dbReference>
<keyword evidence="6" id="KW-1185">Reference proteome</keyword>
<name>A0A1I1KWM9_9ACTN</name>
<accession>A0A1I1KWM9</accession>
<dbReference type="OrthoDB" id="9786503at2"/>
<proteinExistence type="predicted"/>
<reference evidence="5 6" key="1">
    <citation type="submission" date="2016-10" db="EMBL/GenBank/DDBJ databases">
        <authorList>
            <person name="de Groot N.N."/>
        </authorList>
    </citation>
    <scope>NUCLEOTIDE SEQUENCE [LARGE SCALE GENOMIC DNA]</scope>
    <source>
        <strain evidence="5 6">CGMCC 1.7056</strain>
    </source>
</reference>
<evidence type="ECO:0000256" key="1">
    <source>
        <dbReference type="ARBA" id="ARBA00022630"/>
    </source>
</evidence>
<dbReference type="PANTHER" id="PTHR48105">
    <property type="entry name" value="THIOREDOXIN REDUCTASE 1-RELATED-RELATED"/>
    <property type="match status" value="1"/>
</dbReference>
<dbReference type="RefSeq" id="WP_091124399.1">
    <property type="nucleotide sequence ID" value="NZ_FOLB01000009.1"/>
</dbReference>
<dbReference type="PRINTS" id="PR00368">
    <property type="entry name" value="FADPNR"/>
</dbReference>
<dbReference type="Proteomes" id="UP000198832">
    <property type="component" value="Unassembled WGS sequence"/>
</dbReference>
<dbReference type="STRING" id="574651.SAMN04487968_10946"/>
<dbReference type="InterPro" id="IPR023753">
    <property type="entry name" value="FAD/NAD-binding_dom"/>
</dbReference>
<dbReference type="Gene3D" id="3.50.50.60">
    <property type="entry name" value="FAD/NAD(P)-binding domain"/>
    <property type="match status" value="2"/>
</dbReference>
<dbReference type="GO" id="GO:0004791">
    <property type="term" value="F:thioredoxin-disulfide reductase (NADPH) activity"/>
    <property type="evidence" value="ECO:0007669"/>
    <property type="project" value="UniProtKB-EC"/>
</dbReference>
<dbReference type="Pfam" id="PF07992">
    <property type="entry name" value="Pyr_redox_2"/>
    <property type="match status" value="1"/>
</dbReference>
<dbReference type="AlphaFoldDB" id="A0A1I1KWM9"/>
<dbReference type="SUPFAM" id="SSF51905">
    <property type="entry name" value="FAD/NAD(P)-binding domain"/>
    <property type="match status" value="1"/>
</dbReference>
<evidence type="ECO:0000256" key="2">
    <source>
        <dbReference type="ARBA" id="ARBA00023002"/>
    </source>
</evidence>
<sequence length="322" mass="33639">MNDYDVVVVGGGAAGLSAALVLTRARRGVAVVDAGQPRNAPAAHMQGFLGSDGLAPTELLAAGRAEVTRYGGQLVSGTVASITACPRTSAHDRRGFEVVLADGSALRARRVLVTTGLRDDIPDTPGVQERWGRDLLHCPYCHGYEVRDQPLGVLAGGPVFIEDALAHAHLIRQWSDDVVFFANGGSLTVAQREQLVARAIGLVETPVARLVVEDGRLSGVELEGGQVVPRTAVFVRPQFVPNDTLLTGLGCETGQNHWVTVDATGRTSVPGVWAAGNAVNPRAQVITAAGEGSAAAIAINNDLVDEDLPITVANFRLGLQVG</sequence>
<keyword evidence="2" id="KW-0560">Oxidoreductase</keyword>
<dbReference type="InterPro" id="IPR050097">
    <property type="entry name" value="Ferredoxin-NADP_redctase_2"/>
</dbReference>
<evidence type="ECO:0000256" key="3">
    <source>
        <dbReference type="ARBA" id="ARBA00048132"/>
    </source>
</evidence>
<evidence type="ECO:0000259" key="4">
    <source>
        <dbReference type="Pfam" id="PF07992"/>
    </source>
</evidence>
<evidence type="ECO:0000313" key="6">
    <source>
        <dbReference type="Proteomes" id="UP000198832"/>
    </source>
</evidence>
<dbReference type="PRINTS" id="PR00469">
    <property type="entry name" value="PNDRDTASEII"/>
</dbReference>
<keyword evidence="1" id="KW-0285">Flavoprotein</keyword>
<organism evidence="5 6">
    <name type="scientific">Nocardioides terrae</name>
    <dbReference type="NCBI Taxonomy" id="574651"/>
    <lineage>
        <taxon>Bacteria</taxon>
        <taxon>Bacillati</taxon>
        <taxon>Actinomycetota</taxon>
        <taxon>Actinomycetes</taxon>
        <taxon>Propionibacteriales</taxon>
        <taxon>Nocardioidaceae</taxon>
        <taxon>Nocardioides</taxon>
    </lineage>
</organism>
<protein>
    <submittedName>
        <fullName evidence="5">Thioredoxin reductase</fullName>
    </submittedName>
</protein>
<evidence type="ECO:0000313" key="5">
    <source>
        <dbReference type="EMBL" id="SFC65204.1"/>
    </source>
</evidence>
<comment type="catalytic activity">
    <reaction evidence="3">
        <text>[thioredoxin]-dithiol + NADP(+) = [thioredoxin]-disulfide + NADPH + H(+)</text>
        <dbReference type="Rhea" id="RHEA:20345"/>
        <dbReference type="Rhea" id="RHEA-COMP:10698"/>
        <dbReference type="Rhea" id="RHEA-COMP:10700"/>
        <dbReference type="ChEBI" id="CHEBI:15378"/>
        <dbReference type="ChEBI" id="CHEBI:29950"/>
        <dbReference type="ChEBI" id="CHEBI:50058"/>
        <dbReference type="ChEBI" id="CHEBI:57783"/>
        <dbReference type="ChEBI" id="CHEBI:58349"/>
        <dbReference type="EC" id="1.8.1.9"/>
    </reaction>
</comment>
<dbReference type="InterPro" id="IPR036188">
    <property type="entry name" value="FAD/NAD-bd_sf"/>
</dbReference>
<feature type="domain" description="FAD/NAD(P)-binding" evidence="4">
    <location>
        <begin position="4"/>
        <end position="291"/>
    </location>
</feature>